<dbReference type="InterPro" id="IPR000808">
    <property type="entry name" value="Mrp-like_CS"/>
</dbReference>
<dbReference type="GO" id="GO:0016887">
    <property type="term" value="F:ATP hydrolysis activity"/>
    <property type="evidence" value="ECO:0007669"/>
    <property type="project" value="UniProtKB-UniRule"/>
</dbReference>
<feature type="compositionally biased region" description="Low complexity" evidence="7">
    <location>
        <begin position="1"/>
        <end position="18"/>
    </location>
</feature>
<dbReference type="InterPro" id="IPR033756">
    <property type="entry name" value="YlxH/NBP35"/>
</dbReference>
<dbReference type="OrthoDB" id="9809679at2"/>
<dbReference type="Gene3D" id="3.40.50.300">
    <property type="entry name" value="P-loop containing nucleotide triphosphate hydrolases"/>
    <property type="match status" value="1"/>
</dbReference>
<dbReference type="InterPro" id="IPR027417">
    <property type="entry name" value="P-loop_NTPase"/>
</dbReference>
<keyword evidence="6" id="KW-0378">Hydrolase</keyword>
<dbReference type="PROSITE" id="PS01215">
    <property type="entry name" value="MRP"/>
    <property type="match status" value="1"/>
</dbReference>
<comment type="function">
    <text evidence="6">Binds and transfers iron-sulfur (Fe-S) clusters to target apoproteins. Can hydrolyze ATP.</text>
</comment>
<dbReference type="EMBL" id="CP003985">
    <property type="protein sequence ID" value="AGF78745.1"/>
    <property type="molecule type" value="Genomic_DNA"/>
</dbReference>
<dbReference type="PANTHER" id="PTHR23264:SF19">
    <property type="entry name" value="CYTOSOLIC FE-S CLUSTER ASSEMBLY FACTOR NUBP2"/>
    <property type="match status" value="1"/>
</dbReference>
<dbReference type="eggNOG" id="COG0489">
    <property type="taxonomic scope" value="Bacteria"/>
</dbReference>
<keyword evidence="1 6" id="KW-0479">Metal-binding</keyword>
<comment type="subunit">
    <text evidence="6">Homodimer.</text>
</comment>
<dbReference type="HAMAP" id="MF_02040">
    <property type="entry name" value="Mrp_NBP35"/>
    <property type="match status" value="1"/>
</dbReference>
<dbReference type="AlphaFoldDB" id="M1PGG8"/>
<feature type="compositionally biased region" description="Polar residues" evidence="7">
    <location>
        <begin position="19"/>
        <end position="31"/>
    </location>
</feature>
<dbReference type="GO" id="GO:0046872">
    <property type="term" value="F:metal ion binding"/>
    <property type="evidence" value="ECO:0007669"/>
    <property type="project" value="UniProtKB-KW"/>
</dbReference>
<dbReference type="PANTHER" id="PTHR23264">
    <property type="entry name" value="NUCLEOTIDE-BINDING PROTEIN NBP35 YEAST -RELATED"/>
    <property type="match status" value="1"/>
</dbReference>
<comment type="similarity">
    <text evidence="6">Belongs to the Mrp/NBP35 ATP-binding proteins family.</text>
</comment>
<dbReference type="KEGG" id="dsf:UWK_02204"/>
<dbReference type="Proteomes" id="UP000011721">
    <property type="component" value="Chromosome"/>
</dbReference>
<sequence>MSSSCGSSSSCSSSSCGSNTKESQQAKMAQQDNAITRSLGKIKNKILVMSGKGGVGKSTVSVNLALGLAARGHKVGLMDVDLHGPDVIRMLNLKGSLEAPKNPNDLVAPLQYNDNLKVVSLEYMMKNRDEAIIWRGPLKIQAIRQFVADMDWGELDYLIVDAPPGTGDEPLSVAQTIPHVKAIVVTTPQKVALADVRKSLNFCKTVEMDVTGIIENMSGFVCPECNTTVNIFKTGGGEELSREFDLPFLGAVPMDPKVVIAGDDGVPYLSSDAKSPATAAFAKIIDAVELRLPPVAAPVTLNMASTDSGSSDCGCGSGGCNPNTCDC</sequence>
<dbReference type="SUPFAM" id="SSF52540">
    <property type="entry name" value="P-loop containing nucleoside triphosphate hydrolases"/>
    <property type="match status" value="1"/>
</dbReference>
<gene>
    <name evidence="8" type="ordered locus">UWK_02204</name>
</gene>
<dbReference type="CDD" id="cd02037">
    <property type="entry name" value="Mrp_NBP35"/>
    <property type="match status" value="1"/>
</dbReference>
<organism evidence="8 9">
    <name type="scientific">Desulfocapsa sulfexigens (strain DSM 10523 / SB164P1)</name>
    <dbReference type="NCBI Taxonomy" id="1167006"/>
    <lineage>
        <taxon>Bacteria</taxon>
        <taxon>Pseudomonadati</taxon>
        <taxon>Thermodesulfobacteriota</taxon>
        <taxon>Desulfobulbia</taxon>
        <taxon>Desulfobulbales</taxon>
        <taxon>Desulfocapsaceae</taxon>
        <taxon>Desulfocapsa</taxon>
    </lineage>
</organism>
<evidence type="ECO:0000256" key="2">
    <source>
        <dbReference type="ARBA" id="ARBA00022741"/>
    </source>
</evidence>
<dbReference type="InterPro" id="IPR019591">
    <property type="entry name" value="Mrp/NBP35_ATP-bd"/>
</dbReference>
<evidence type="ECO:0000256" key="6">
    <source>
        <dbReference type="HAMAP-Rule" id="MF_02040"/>
    </source>
</evidence>
<dbReference type="GO" id="GO:0051536">
    <property type="term" value="F:iron-sulfur cluster binding"/>
    <property type="evidence" value="ECO:0007669"/>
    <property type="project" value="UniProtKB-UniRule"/>
</dbReference>
<evidence type="ECO:0000256" key="1">
    <source>
        <dbReference type="ARBA" id="ARBA00022723"/>
    </source>
</evidence>
<dbReference type="GO" id="GO:0005524">
    <property type="term" value="F:ATP binding"/>
    <property type="evidence" value="ECO:0007669"/>
    <property type="project" value="UniProtKB-UniRule"/>
</dbReference>
<evidence type="ECO:0000313" key="8">
    <source>
        <dbReference type="EMBL" id="AGF78745.1"/>
    </source>
</evidence>
<evidence type="ECO:0000313" key="9">
    <source>
        <dbReference type="Proteomes" id="UP000011721"/>
    </source>
</evidence>
<evidence type="ECO:0000256" key="3">
    <source>
        <dbReference type="ARBA" id="ARBA00022840"/>
    </source>
</evidence>
<dbReference type="RefSeq" id="WP_015404433.1">
    <property type="nucleotide sequence ID" value="NC_020304.1"/>
</dbReference>
<dbReference type="GO" id="GO:0140663">
    <property type="term" value="F:ATP-dependent FeS chaperone activity"/>
    <property type="evidence" value="ECO:0007669"/>
    <property type="project" value="InterPro"/>
</dbReference>
<dbReference type="FunFam" id="3.40.50.300:FF:001119">
    <property type="entry name" value="Iron-sulfur cluster carrier protein"/>
    <property type="match status" value="1"/>
</dbReference>
<dbReference type="STRING" id="1167006.UWK_02204"/>
<dbReference type="GO" id="GO:0005829">
    <property type="term" value="C:cytosol"/>
    <property type="evidence" value="ECO:0007669"/>
    <property type="project" value="TreeGrafter"/>
</dbReference>
<evidence type="ECO:0000256" key="5">
    <source>
        <dbReference type="ARBA" id="ARBA00023014"/>
    </source>
</evidence>
<protein>
    <recommendedName>
        <fullName evidence="6">Iron-sulfur cluster carrier protein</fullName>
    </recommendedName>
</protein>
<evidence type="ECO:0000256" key="7">
    <source>
        <dbReference type="SAM" id="MobiDB-lite"/>
    </source>
</evidence>
<keyword evidence="5 6" id="KW-0411">Iron-sulfur</keyword>
<dbReference type="GO" id="GO:0016226">
    <property type="term" value="P:iron-sulfur cluster assembly"/>
    <property type="evidence" value="ECO:0007669"/>
    <property type="project" value="InterPro"/>
</dbReference>
<accession>M1PGG8</accession>
<dbReference type="PATRIC" id="fig|1167006.5.peg.2397"/>
<reference evidence="9" key="1">
    <citation type="journal article" date="2013" name="Stand. Genomic Sci.">
        <title>Complete genome sequence of Desulfocapsa sulfexigens, a marine deltaproteobacterium specialized in disproportionating inorganic sulfur compounds.</title>
        <authorList>
            <person name="Finster K.W."/>
            <person name="Kjeldsen K.U."/>
            <person name="Kube M."/>
            <person name="Reinhardt R."/>
            <person name="Mussmann M."/>
            <person name="Amann R."/>
            <person name="Schreiber L."/>
        </authorList>
    </citation>
    <scope>NUCLEOTIDE SEQUENCE [LARGE SCALE GENOMIC DNA]</scope>
    <source>
        <strain evidence="9">DSM 10523 / SB164P1</strain>
    </source>
</reference>
<feature type="binding site" evidence="6">
    <location>
        <begin position="51"/>
        <end position="58"/>
    </location>
    <ligand>
        <name>ATP</name>
        <dbReference type="ChEBI" id="CHEBI:30616"/>
    </ligand>
</feature>
<name>M1PGG8_DESSD</name>
<keyword evidence="4 6" id="KW-0408">Iron</keyword>
<evidence type="ECO:0000256" key="4">
    <source>
        <dbReference type="ARBA" id="ARBA00023004"/>
    </source>
</evidence>
<keyword evidence="3 6" id="KW-0067">ATP-binding</keyword>
<keyword evidence="9" id="KW-1185">Reference proteome</keyword>
<proteinExistence type="inferred from homology"/>
<dbReference type="HOGENOM" id="CLU_024839_0_1_7"/>
<dbReference type="Pfam" id="PF10609">
    <property type="entry name" value="ParA"/>
    <property type="match status" value="1"/>
</dbReference>
<feature type="region of interest" description="Disordered" evidence="7">
    <location>
        <begin position="1"/>
        <end position="31"/>
    </location>
</feature>
<keyword evidence="2 6" id="KW-0547">Nucleotide-binding</keyword>